<dbReference type="RefSeq" id="XP_068356032.1">
    <property type="nucleotide sequence ID" value="XM_068493407.1"/>
</dbReference>
<reference evidence="1" key="1">
    <citation type="submission" date="2016-10" db="EMBL/GenBank/DDBJ databases">
        <authorList>
            <person name="Benchimol M."/>
            <person name="Almeida L.G."/>
            <person name="Vasconcelos A.T."/>
            <person name="Perreira-Neves A."/>
            <person name="Rosa I.A."/>
            <person name="Tasca T."/>
            <person name="Bogo M.R."/>
            <person name="de Souza W."/>
        </authorList>
    </citation>
    <scope>NUCLEOTIDE SEQUENCE [LARGE SCALE GENOMIC DNA]</scope>
    <source>
        <strain evidence="1">K</strain>
    </source>
</reference>
<sequence>MDRLIFYESGKVLSNFLEVRFTIIYGKNHMENRISELMEVVNVFRILLSKLFDHLCIQLLMDFLQEKFPPGTILFVDKTCAATLSITHQFENLVPKKFASICDIDQEPISIQKLLERFISLFEFEHIILMLSTPISSYLPQIQQILDFGEYDIINIFTTVKDDDFSVLPKSIKQNIIKEIPSLIIPITNNFSLLPTLPSILPSLLNISPPLDISELSIIFSDIFRQITKVPIKSFGYGQFSEKLMEVLESNQKGEPGAAALFIDRNLVASPLFTNDGSLLDKSSKLNLFATLQDKELIKSELSGNLLNKISEILKMKPNSSFNALKKQFNSLSIKEKFEISKKYPSISFIFTDDDLQITNMQKSLLNGADFVDIIEGSVLSIEQTVKLIGFQNMIYPINVQNFLQKAMHQTNTNELDGLRDENELNNILSGCSSGVDLEPENSYSFSEIHYLPKLLSFLFDKNATIDNEIVTSSPSLLGSFFKSSNSTLKDFNKIYIFVLGGISFFELAELEKMKKSSNTNIDFHICSDTICSSINLFKK</sequence>
<dbReference type="GeneID" id="94828111"/>
<organism evidence="1 2">
    <name type="scientific">Tritrichomonas foetus</name>
    <dbReference type="NCBI Taxonomy" id="1144522"/>
    <lineage>
        <taxon>Eukaryota</taxon>
        <taxon>Metamonada</taxon>
        <taxon>Parabasalia</taxon>
        <taxon>Tritrichomonadida</taxon>
        <taxon>Tritrichomonadidae</taxon>
        <taxon>Tritrichomonas</taxon>
    </lineage>
</organism>
<dbReference type="AlphaFoldDB" id="A0A1J4JWR4"/>
<evidence type="ECO:0000313" key="2">
    <source>
        <dbReference type="Proteomes" id="UP000179807"/>
    </source>
</evidence>
<accession>A0A1J4JWR4</accession>
<gene>
    <name evidence="1" type="ORF">TRFO_06952</name>
</gene>
<name>A0A1J4JWR4_9EUKA</name>
<dbReference type="SUPFAM" id="SSF56815">
    <property type="entry name" value="Sec1/munc18-like (SM) proteins"/>
    <property type="match status" value="1"/>
</dbReference>
<evidence type="ECO:0008006" key="3">
    <source>
        <dbReference type="Google" id="ProtNLM"/>
    </source>
</evidence>
<evidence type="ECO:0000313" key="1">
    <source>
        <dbReference type="EMBL" id="OHT02896.1"/>
    </source>
</evidence>
<keyword evidence="2" id="KW-1185">Reference proteome</keyword>
<dbReference type="EMBL" id="MLAK01000849">
    <property type="protein sequence ID" value="OHT02896.1"/>
    <property type="molecule type" value="Genomic_DNA"/>
</dbReference>
<dbReference type="Gene3D" id="3.40.50.1910">
    <property type="match status" value="1"/>
</dbReference>
<proteinExistence type="predicted"/>
<dbReference type="InterPro" id="IPR036045">
    <property type="entry name" value="Sec1-like_sf"/>
</dbReference>
<dbReference type="Proteomes" id="UP000179807">
    <property type="component" value="Unassembled WGS sequence"/>
</dbReference>
<protein>
    <recommendedName>
        <fullName evidence="3">Sec1 family protein</fullName>
    </recommendedName>
</protein>
<dbReference type="InterPro" id="IPR027482">
    <property type="entry name" value="Sec1-like_dom2"/>
</dbReference>
<dbReference type="VEuPathDB" id="TrichDB:TRFO_06952"/>
<comment type="caution">
    <text evidence="1">The sequence shown here is derived from an EMBL/GenBank/DDBJ whole genome shotgun (WGS) entry which is preliminary data.</text>
</comment>